<accession>A0A1W9ZNR3</accession>
<dbReference type="PANTHER" id="PTHR34846:SF5">
    <property type="entry name" value="CARBOXYMUCONOLACTONE DECARBOXYLASE-LIKE DOMAIN-CONTAINING PROTEIN"/>
    <property type="match status" value="1"/>
</dbReference>
<name>A0A1W9ZNR3_MYCAI</name>
<reference evidence="2 3" key="1">
    <citation type="submission" date="2016-12" db="EMBL/GenBank/DDBJ databases">
        <title>The new phylogeny of genus Mycobacterium.</title>
        <authorList>
            <person name="Tortoli E."/>
            <person name="Trovato A."/>
            <person name="Cirillo D.M."/>
        </authorList>
    </citation>
    <scope>NUCLEOTIDE SEQUENCE [LARGE SCALE GENOMIC DNA]</scope>
    <source>
        <strain evidence="2 3">DSM 45069</strain>
    </source>
</reference>
<evidence type="ECO:0000313" key="2">
    <source>
        <dbReference type="EMBL" id="ORA19477.1"/>
    </source>
</evidence>
<sequence>MRLTPLPPDQWDEQAREALASVVSAERISGVGVGNLMATLVRHPMLTRAYLPFGFYLQRDSTLPPRVREMVILRVAHRTECEYEWAHHVGLGRQVGLSDAEIAAATADHGDGVAAAALRAVDELLAGFCVSDDTWTALADHLDERQRMDLIFTIGGYLLLAAGINTFGVQPEGQNWRNAAHDLDDR</sequence>
<keyword evidence="3" id="KW-1185">Reference proteome</keyword>
<dbReference type="Gene3D" id="1.20.1290.10">
    <property type="entry name" value="AhpD-like"/>
    <property type="match status" value="1"/>
</dbReference>
<evidence type="ECO:0000313" key="3">
    <source>
        <dbReference type="Proteomes" id="UP000192707"/>
    </source>
</evidence>
<dbReference type="PANTHER" id="PTHR34846">
    <property type="entry name" value="4-CARBOXYMUCONOLACTONE DECARBOXYLASE FAMILY PROTEIN (AFU_ORTHOLOGUE AFUA_6G11590)"/>
    <property type="match status" value="1"/>
</dbReference>
<evidence type="ECO:0000259" key="1">
    <source>
        <dbReference type="Pfam" id="PF02627"/>
    </source>
</evidence>
<dbReference type="InterPro" id="IPR003779">
    <property type="entry name" value="CMD-like"/>
</dbReference>
<dbReference type="SUPFAM" id="SSF69118">
    <property type="entry name" value="AhpD-like"/>
    <property type="match status" value="1"/>
</dbReference>
<feature type="domain" description="Carboxymuconolactone decarboxylase-like" evidence="1">
    <location>
        <begin position="46"/>
        <end position="123"/>
    </location>
</feature>
<dbReference type="OrthoDB" id="4704294at2"/>
<dbReference type="EMBL" id="MVHG01000007">
    <property type="protein sequence ID" value="ORA19477.1"/>
    <property type="molecule type" value="Genomic_DNA"/>
</dbReference>
<dbReference type="InterPro" id="IPR029032">
    <property type="entry name" value="AhpD-like"/>
</dbReference>
<proteinExistence type="predicted"/>
<dbReference type="GO" id="GO:0051920">
    <property type="term" value="F:peroxiredoxin activity"/>
    <property type="evidence" value="ECO:0007669"/>
    <property type="project" value="InterPro"/>
</dbReference>
<dbReference type="Proteomes" id="UP000192707">
    <property type="component" value="Unassembled WGS sequence"/>
</dbReference>
<dbReference type="AlphaFoldDB" id="A0A1W9ZNR3"/>
<protein>
    <submittedName>
        <fullName evidence="2">Carboxymuconolactone decarboxylase</fullName>
    </submittedName>
</protein>
<organism evidence="2 3">
    <name type="scientific">Mycobacterium arosiense ATCC BAA-1401 = DSM 45069</name>
    <dbReference type="NCBI Taxonomy" id="1265311"/>
    <lineage>
        <taxon>Bacteria</taxon>
        <taxon>Bacillati</taxon>
        <taxon>Actinomycetota</taxon>
        <taxon>Actinomycetes</taxon>
        <taxon>Mycobacteriales</taxon>
        <taxon>Mycobacteriaceae</taxon>
        <taxon>Mycobacterium</taxon>
        <taxon>Mycobacterium avium complex (MAC)</taxon>
    </lineage>
</organism>
<dbReference type="Pfam" id="PF02627">
    <property type="entry name" value="CMD"/>
    <property type="match status" value="1"/>
</dbReference>
<dbReference type="RefSeq" id="WP_083063541.1">
    <property type="nucleotide sequence ID" value="NZ_MVHG01000007.1"/>
</dbReference>
<gene>
    <name evidence="2" type="ORF">BST14_05395</name>
</gene>
<comment type="caution">
    <text evidence="2">The sequence shown here is derived from an EMBL/GenBank/DDBJ whole genome shotgun (WGS) entry which is preliminary data.</text>
</comment>